<dbReference type="InterPro" id="IPR044751">
    <property type="entry name" value="Ion_transp-like_CBS"/>
</dbReference>
<evidence type="ECO:0008006" key="6">
    <source>
        <dbReference type="Google" id="ProtNLM"/>
    </source>
</evidence>
<dbReference type="SMART" id="SM01091">
    <property type="entry name" value="CorC_HlyC"/>
    <property type="match status" value="1"/>
</dbReference>
<evidence type="ECO:0000259" key="4">
    <source>
        <dbReference type="SMART" id="SM01091"/>
    </source>
</evidence>
<dbReference type="InterPro" id="IPR005170">
    <property type="entry name" value="Transptr-assoc_dom"/>
</dbReference>
<proteinExistence type="predicted"/>
<evidence type="ECO:0000259" key="3">
    <source>
        <dbReference type="SMART" id="SM00116"/>
    </source>
</evidence>
<dbReference type="GO" id="GO:0050660">
    <property type="term" value="F:flavin adenine dinucleotide binding"/>
    <property type="evidence" value="ECO:0007669"/>
    <property type="project" value="InterPro"/>
</dbReference>
<evidence type="ECO:0000256" key="1">
    <source>
        <dbReference type="ARBA" id="ARBA00022737"/>
    </source>
</evidence>
<dbReference type="PANTHER" id="PTHR22777">
    <property type="entry name" value="HEMOLYSIN-RELATED"/>
    <property type="match status" value="1"/>
</dbReference>
<dbReference type="SUPFAM" id="SSF54631">
    <property type="entry name" value="CBS-domain pair"/>
    <property type="match status" value="1"/>
</dbReference>
<organism evidence="5">
    <name type="scientific">marine metagenome</name>
    <dbReference type="NCBI Taxonomy" id="408172"/>
    <lineage>
        <taxon>unclassified sequences</taxon>
        <taxon>metagenomes</taxon>
        <taxon>ecological metagenomes</taxon>
    </lineage>
</organism>
<dbReference type="Pfam" id="PF00571">
    <property type="entry name" value="CBS"/>
    <property type="match status" value="2"/>
</dbReference>
<evidence type="ECO:0000256" key="2">
    <source>
        <dbReference type="ARBA" id="ARBA00023122"/>
    </source>
</evidence>
<feature type="non-terminal residue" evidence="5">
    <location>
        <position position="1"/>
    </location>
</feature>
<dbReference type="SMART" id="SM00116">
    <property type="entry name" value="CBS"/>
    <property type="match status" value="2"/>
</dbReference>
<dbReference type="EMBL" id="UINC01167568">
    <property type="protein sequence ID" value="SVD70155.1"/>
    <property type="molecule type" value="Genomic_DNA"/>
</dbReference>
<keyword evidence="2" id="KW-0129">CBS domain</keyword>
<reference evidence="5" key="1">
    <citation type="submission" date="2018-05" db="EMBL/GenBank/DDBJ databases">
        <authorList>
            <person name="Lanie J.A."/>
            <person name="Ng W.-L."/>
            <person name="Kazmierczak K.M."/>
            <person name="Andrzejewski T.M."/>
            <person name="Davidsen T.M."/>
            <person name="Wayne K.J."/>
            <person name="Tettelin H."/>
            <person name="Glass J.I."/>
            <person name="Rusch D."/>
            <person name="Podicherti R."/>
            <person name="Tsui H.-C.T."/>
            <person name="Winkler M.E."/>
        </authorList>
    </citation>
    <scope>NUCLEOTIDE SEQUENCE</scope>
</reference>
<dbReference type="SUPFAM" id="SSF56176">
    <property type="entry name" value="FAD-binding/transporter-associated domain-like"/>
    <property type="match status" value="1"/>
</dbReference>
<dbReference type="FunFam" id="3.10.580.10:FF:000002">
    <property type="entry name" value="Magnesium/cobalt efflux protein CorC"/>
    <property type="match status" value="1"/>
</dbReference>
<dbReference type="InterPro" id="IPR036318">
    <property type="entry name" value="FAD-bd_PCMH-like_sf"/>
</dbReference>
<feature type="domain" description="Transporter-associated" evidence="4">
    <location>
        <begin position="153"/>
        <end position="231"/>
    </location>
</feature>
<evidence type="ECO:0000313" key="5">
    <source>
        <dbReference type="EMBL" id="SVD70155.1"/>
    </source>
</evidence>
<dbReference type="InterPro" id="IPR016169">
    <property type="entry name" value="FAD-bd_PCMH_sub2"/>
</dbReference>
<accession>A0A382XHR2</accession>
<dbReference type="InterPro" id="IPR000644">
    <property type="entry name" value="CBS_dom"/>
</dbReference>
<dbReference type="CDD" id="cd04590">
    <property type="entry name" value="CBS_pair_CorC_HlyC_assoc"/>
    <property type="match status" value="1"/>
</dbReference>
<dbReference type="GO" id="GO:0005886">
    <property type="term" value="C:plasma membrane"/>
    <property type="evidence" value="ECO:0007669"/>
    <property type="project" value="TreeGrafter"/>
</dbReference>
<sequence length="245" mass="27953">PEESELIHNVIKFGETTAEEVMTPKIDMFTLSIDDKLEDILPRIIENFYARVPVFDSAGENFSGILFTKDLNKLKHLQPEKFSLKSILRPLLSIPKTKKIKELLQEFKKRKRHMAAVLDEYGTICGLITLEDILEELVGEIDSEMRLEENPLTQVSDNIFRLIATYPVSEFNEYFGTQLPEEGFDTVGGFVFGLFGRIPRSGEAIAYENFKFMVEKMKGSRILNLHLTVINSITNGNKEGVEEKT</sequence>
<dbReference type="InterPro" id="IPR046342">
    <property type="entry name" value="CBS_dom_sf"/>
</dbReference>
<gene>
    <name evidence="5" type="ORF">METZ01_LOCUS423009</name>
</gene>
<name>A0A382XHR2_9ZZZZ</name>
<dbReference type="PANTHER" id="PTHR22777:SF17">
    <property type="entry name" value="UPF0053 PROTEIN SLL0260"/>
    <property type="match status" value="1"/>
</dbReference>
<feature type="domain" description="CBS" evidence="3">
    <location>
        <begin position="27"/>
        <end position="76"/>
    </location>
</feature>
<dbReference type="Pfam" id="PF03471">
    <property type="entry name" value="CorC_HlyC"/>
    <property type="match status" value="1"/>
</dbReference>
<dbReference type="Gene3D" id="3.10.580.10">
    <property type="entry name" value="CBS-domain"/>
    <property type="match status" value="1"/>
</dbReference>
<dbReference type="AlphaFoldDB" id="A0A382XHR2"/>
<feature type="domain" description="CBS" evidence="3">
    <location>
        <begin position="90"/>
        <end position="138"/>
    </location>
</feature>
<keyword evidence="1" id="KW-0677">Repeat</keyword>
<protein>
    <recommendedName>
        <fullName evidence="6">CBS domain-containing protein</fullName>
    </recommendedName>
</protein>
<dbReference type="Gene3D" id="3.30.465.10">
    <property type="match status" value="1"/>
</dbReference>